<name>A0A6J6G581_9ZZZZ</name>
<gene>
    <name evidence="1" type="ORF">UFOPK1493_03956</name>
</gene>
<dbReference type="EMBL" id="CAEZSR010000263">
    <property type="protein sequence ID" value="CAB4595019.1"/>
    <property type="molecule type" value="Genomic_DNA"/>
</dbReference>
<accession>A0A6J6G581</accession>
<reference evidence="1" key="1">
    <citation type="submission" date="2020-05" db="EMBL/GenBank/DDBJ databases">
        <authorList>
            <person name="Chiriac C."/>
            <person name="Salcher M."/>
            <person name="Ghai R."/>
            <person name="Kavagutti S V."/>
        </authorList>
    </citation>
    <scope>NUCLEOTIDE SEQUENCE</scope>
</reference>
<proteinExistence type="predicted"/>
<organism evidence="1">
    <name type="scientific">freshwater metagenome</name>
    <dbReference type="NCBI Taxonomy" id="449393"/>
    <lineage>
        <taxon>unclassified sequences</taxon>
        <taxon>metagenomes</taxon>
        <taxon>ecological metagenomes</taxon>
    </lineage>
</organism>
<evidence type="ECO:0000313" key="1">
    <source>
        <dbReference type="EMBL" id="CAB4595019.1"/>
    </source>
</evidence>
<sequence length="83" mass="8684">MLDVRTKRSEQRITDAVKAPGTTLVDVYGIGPILDTTIIDDTGDIGRFPTSGHCADDVRDRADRVLIVGSDGAPTVASGGTGR</sequence>
<dbReference type="AlphaFoldDB" id="A0A6J6G581"/>
<protein>
    <submittedName>
        <fullName evidence="1">Unannotated protein</fullName>
    </submittedName>
</protein>